<gene>
    <name evidence="1" type="ORF">ENJ65_00620</name>
</gene>
<organism evidence="1">
    <name type="scientific">Candidatus Tenderia electrophaga</name>
    <dbReference type="NCBI Taxonomy" id="1748243"/>
    <lineage>
        <taxon>Bacteria</taxon>
        <taxon>Pseudomonadati</taxon>
        <taxon>Pseudomonadota</taxon>
        <taxon>Gammaproteobacteria</taxon>
        <taxon>Candidatus Tenderiales</taxon>
        <taxon>Candidatus Tenderiaceae</taxon>
        <taxon>Candidatus Tenderia</taxon>
    </lineage>
</organism>
<dbReference type="Pfam" id="PF09839">
    <property type="entry name" value="DUF2066"/>
    <property type="match status" value="1"/>
</dbReference>
<dbReference type="AlphaFoldDB" id="A0A832J5Q2"/>
<sequence>MFWLSPAYALDIEGLYQAKVPVTGQTRAERLDLYPSALAQVIVKVTGDRAVPELPQLSGFIARAVSLVQQFQ</sequence>
<proteinExistence type="predicted"/>
<dbReference type="EMBL" id="DRNF01000039">
    <property type="protein sequence ID" value="HHJ80116.1"/>
    <property type="molecule type" value="Genomic_DNA"/>
</dbReference>
<comment type="caution">
    <text evidence="1">The sequence shown here is derived from an EMBL/GenBank/DDBJ whole genome shotgun (WGS) entry which is preliminary data.</text>
</comment>
<name>A0A832J5Q2_9GAMM</name>
<dbReference type="Proteomes" id="UP000885832">
    <property type="component" value="Unassembled WGS sequence"/>
</dbReference>
<accession>A0A832J5Q2</accession>
<protein>
    <submittedName>
        <fullName evidence="1">DUF2066 domain-containing protein</fullName>
    </submittedName>
</protein>
<feature type="non-terminal residue" evidence="1">
    <location>
        <position position="72"/>
    </location>
</feature>
<reference evidence="1" key="1">
    <citation type="journal article" date="2020" name="mSystems">
        <title>Genome- and Community-Level Interaction Insights into Carbon Utilization and Element Cycling Functions of Hydrothermarchaeota in Hydrothermal Sediment.</title>
        <authorList>
            <person name="Zhou Z."/>
            <person name="Liu Y."/>
            <person name="Xu W."/>
            <person name="Pan J."/>
            <person name="Luo Z.H."/>
            <person name="Li M."/>
        </authorList>
    </citation>
    <scope>NUCLEOTIDE SEQUENCE [LARGE SCALE GENOMIC DNA]</scope>
    <source>
        <strain evidence="1">HyVt-505</strain>
    </source>
</reference>
<evidence type="ECO:0000313" key="1">
    <source>
        <dbReference type="EMBL" id="HHJ80116.1"/>
    </source>
</evidence>
<dbReference type="InterPro" id="IPR018642">
    <property type="entry name" value="DUF2066"/>
</dbReference>